<protein>
    <submittedName>
        <fullName evidence="1">Uncharacterized protein</fullName>
    </submittedName>
</protein>
<dbReference type="Proteomes" id="UP001150603">
    <property type="component" value="Unassembled WGS sequence"/>
</dbReference>
<sequence>MPGAPDMIDAIDGTGFEDSVLLMKGQASLYSSQGLLSGMLSLYRDRLVWKETSSKYTPSFLGQCESVLPERTPASCDD</sequence>
<evidence type="ECO:0000313" key="2">
    <source>
        <dbReference type="Proteomes" id="UP001150603"/>
    </source>
</evidence>
<evidence type="ECO:0000313" key="1">
    <source>
        <dbReference type="EMBL" id="KAJ1949169.1"/>
    </source>
</evidence>
<dbReference type="EMBL" id="JANBPW010000527">
    <property type="protein sequence ID" value="KAJ1949169.1"/>
    <property type="molecule type" value="Genomic_DNA"/>
</dbReference>
<reference evidence="1" key="1">
    <citation type="submission" date="2022-07" db="EMBL/GenBank/DDBJ databases">
        <title>Phylogenomic reconstructions and comparative analyses of Kickxellomycotina fungi.</title>
        <authorList>
            <person name="Reynolds N.K."/>
            <person name="Stajich J.E."/>
            <person name="Barry K."/>
            <person name="Grigoriev I.V."/>
            <person name="Crous P."/>
            <person name="Smith M.E."/>
        </authorList>
    </citation>
    <scope>NUCLEOTIDE SEQUENCE</scope>
    <source>
        <strain evidence="1">NRRL 5244</strain>
    </source>
</reference>
<accession>A0ACC1JEL5</accession>
<proteinExistence type="predicted"/>
<keyword evidence="2" id="KW-1185">Reference proteome</keyword>
<organism evidence="1 2">
    <name type="scientific">Linderina macrospora</name>
    <dbReference type="NCBI Taxonomy" id="4868"/>
    <lineage>
        <taxon>Eukaryota</taxon>
        <taxon>Fungi</taxon>
        <taxon>Fungi incertae sedis</taxon>
        <taxon>Zoopagomycota</taxon>
        <taxon>Kickxellomycotina</taxon>
        <taxon>Kickxellomycetes</taxon>
        <taxon>Kickxellales</taxon>
        <taxon>Kickxellaceae</taxon>
        <taxon>Linderina</taxon>
    </lineage>
</organism>
<gene>
    <name evidence="1" type="ORF">FBU59_001261</name>
</gene>
<comment type="caution">
    <text evidence="1">The sequence shown here is derived from an EMBL/GenBank/DDBJ whole genome shotgun (WGS) entry which is preliminary data.</text>
</comment>
<name>A0ACC1JEL5_9FUNG</name>